<dbReference type="Pfam" id="PF16487">
    <property type="entry name" value="ArgoMid"/>
    <property type="match status" value="1"/>
</dbReference>
<dbReference type="Pfam" id="PF02171">
    <property type="entry name" value="Piwi"/>
    <property type="match status" value="1"/>
</dbReference>
<evidence type="ECO:0000259" key="5">
    <source>
        <dbReference type="PROSITE" id="PS50822"/>
    </source>
</evidence>
<proteinExistence type="inferred from homology"/>
<evidence type="ECO:0000256" key="2">
    <source>
        <dbReference type="ARBA" id="ARBA00023158"/>
    </source>
</evidence>
<dbReference type="GO" id="GO:0003723">
    <property type="term" value="F:RNA binding"/>
    <property type="evidence" value="ECO:0007669"/>
    <property type="project" value="InterPro"/>
</dbReference>
<dbReference type="PANTHER" id="PTHR22891">
    <property type="entry name" value="EUKARYOTIC TRANSLATION INITIATION FACTOR 2C"/>
    <property type="match status" value="1"/>
</dbReference>
<dbReference type="Proteomes" id="UP001249851">
    <property type="component" value="Unassembled WGS sequence"/>
</dbReference>
<evidence type="ECO:0000259" key="4">
    <source>
        <dbReference type="PROSITE" id="PS50821"/>
    </source>
</evidence>
<dbReference type="AlphaFoldDB" id="A0AAD9QEE9"/>
<dbReference type="SMART" id="SM00949">
    <property type="entry name" value="PAZ"/>
    <property type="match status" value="1"/>
</dbReference>
<dbReference type="InterPro" id="IPR045246">
    <property type="entry name" value="Piwi_ago-like"/>
</dbReference>
<dbReference type="PROSITE" id="PS50822">
    <property type="entry name" value="PIWI"/>
    <property type="match status" value="1"/>
</dbReference>
<organism evidence="6 7">
    <name type="scientific">Acropora cervicornis</name>
    <name type="common">Staghorn coral</name>
    <dbReference type="NCBI Taxonomy" id="6130"/>
    <lineage>
        <taxon>Eukaryota</taxon>
        <taxon>Metazoa</taxon>
        <taxon>Cnidaria</taxon>
        <taxon>Anthozoa</taxon>
        <taxon>Hexacorallia</taxon>
        <taxon>Scleractinia</taxon>
        <taxon>Astrocoeniina</taxon>
        <taxon>Acroporidae</taxon>
        <taxon>Acropora</taxon>
    </lineage>
</organism>
<dbReference type="Pfam" id="PF16486">
    <property type="entry name" value="ArgoN"/>
    <property type="match status" value="1"/>
</dbReference>
<dbReference type="InterPro" id="IPR003165">
    <property type="entry name" value="Piwi"/>
</dbReference>
<dbReference type="Pfam" id="PF02170">
    <property type="entry name" value="PAZ"/>
    <property type="match status" value="1"/>
</dbReference>
<dbReference type="FunFam" id="2.170.260.10:FF:000001">
    <property type="entry name" value="Protein argonaute-2"/>
    <property type="match status" value="1"/>
</dbReference>
<evidence type="ECO:0000313" key="7">
    <source>
        <dbReference type="Proteomes" id="UP001249851"/>
    </source>
</evidence>
<evidence type="ECO:0000256" key="3">
    <source>
        <dbReference type="SAM" id="MobiDB-lite"/>
    </source>
</evidence>
<dbReference type="SUPFAM" id="SSF53098">
    <property type="entry name" value="Ribonuclease H-like"/>
    <property type="match status" value="1"/>
</dbReference>
<feature type="domain" description="Piwi" evidence="5">
    <location>
        <begin position="494"/>
        <end position="744"/>
    </location>
</feature>
<dbReference type="Gene3D" id="3.30.420.10">
    <property type="entry name" value="Ribonuclease H-like superfamily/Ribonuclease H"/>
    <property type="match status" value="2"/>
</dbReference>
<dbReference type="EMBL" id="JARQWQ010000038">
    <property type="protein sequence ID" value="KAK2559842.1"/>
    <property type="molecule type" value="Genomic_DNA"/>
</dbReference>
<reference evidence="6" key="1">
    <citation type="journal article" date="2023" name="G3 (Bethesda)">
        <title>Whole genome assembly and annotation of the endangered Caribbean coral Acropora cervicornis.</title>
        <authorList>
            <person name="Selwyn J.D."/>
            <person name="Vollmer S.V."/>
        </authorList>
    </citation>
    <scope>NUCLEOTIDE SEQUENCE</scope>
    <source>
        <strain evidence="6">K2</strain>
    </source>
</reference>
<dbReference type="InterPro" id="IPR036085">
    <property type="entry name" value="PAZ_dom_sf"/>
</dbReference>
<dbReference type="FunFam" id="3.40.50.2300:FF:000005">
    <property type="entry name" value="Protein argonaute-2"/>
    <property type="match status" value="1"/>
</dbReference>
<comment type="similarity">
    <text evidence="1">Belongs to the argonaute family. Ago subfamily.</text>
</comment>
<dbReference type="InterPro" id="IPR012337">
    <property type="entry name" value="RNaseH-like_sf"/>
</dbReference>
<dbReference type="InterPro" id="IPR036397">
    <property type="entry name" value="RNaseH_sf"/>
</dbReference>
<feature type="domain" description="PAZ" evidence="4">
    <location>
        <begin position="204"/>
        <end position="325"/>
    </location>
</feature>
<dbReference type="InterPro" id="IPR003100">
    <property type="entry name" value="PAZ_dom"/>
</dbReference>
<protein>
    <submittedName>
        <fullName evidence="6">Protein argonaute-2</fullName>
    </submittedName>
</protein>
<dbReference type="Gene3D" id="3.40.50.2300">
    <property type="match status" value="1"/>
</dbReference>
<dbReference type="Pfam" id="PF16488">
    <property type="entry name" value="ArgoL2"/>
    <property type="match status" value="1"/>
</dbReference>
<dbReference type="CDD" id="cd04657">
    <property type="entry name" value="Piwi_ago-like"/>
    <property type="match status" value="1"/>
</dbReference>
<dbReference type="SMART" id="SM01163">
    <property type="entry name" value="DUF1785"/>
    <property type="match status" value="1"/>
</dbReference>
<feature type="region of interest" description="Disordered" evidence="3">
    <location>
        <begin position="1"/>
        <end position="21"/>
    </location>
</feature>
<sequence>MASNNPANTVGGDFSPPKRPNFGSVGRQIALRTNFFRVKLPKGDIHHYDLSISPDKCPRRVNRDIVEAMVSTYHKVFGEQRPVFDGRKNLYSSRALPIGRKPVDFHVTLPMENSKDKTFKALEGKHNQIPFEAIQALDVVLRHLPSMKYTSVGRSFFSPPEGYYHPLESGREVWFGFHQSVRPSQWKMMLNIDVSATAFYKCQPVVEFLCEVLRKSPQDLQRGKPLTDAERMKLSREIKGLKVEITHCGTMKRKYRVINVTKQPAQSLKFSLKQMDTGQQREITVARYFQEKHSKKLRYPHLPCLQVGQEQKHTYLPMEVCNLVAGQRCIKRLTDQQTAKMIRATAKRAPDRENEILNLVRKADFKNDPYAIDFGISISDNMVELSGRVLEAPKLQYGGRDKPKIYPSFGVWDMRGKHLYHGIEIHTWAIACFVNPQDCSDRTLKNFTGQLMKISGETGMPIRSEPCFCRYAKKAEDVEPMFKYLMSTFSNLQLIILVLPGKTPVYAEVKRVGDTALGIATQCVQAKNIAAYKPQTLSNLCLKINAKLGGINSILAPDVRPPVFREPVIFLGADVTHPAAGDGRQPSIAAVVGSMDAHPSRYCASVRVQTHRQEIIAELAAMVRELLIQFYRSTRHKPMRIIFYRDGVSEGQFRQVLCHELKAIREACIKLEVGYQPGITFIVGTSRPSHYHVLWDDNNFKADEIQALTYQLCHTYVRCTRAVSIPAPAYYAHLVAFRARFHLTERERENPESGSSGSAGHGESRNSQILAKAVQVHPEMLKCMYFA</sequence>
<evidence type="ECO:0000313" key="6">
    <source>
        <dbReference type="EMBL" id="KAK2559842.1"/>
    </source>
</evidence>
<dbReference type="Gene3D" id="2.170.260.10">
    <property type="entry name" value="paz domain"/>
    <property type="match status" value="1"/>
</dbReference>
<name>A0AAD9QEE9_ACRCE</name>
<dbReference type="CDD" id="cd02846">
    <property type="entry name" value="PAZ_argonaute_like"/>
    <property type="match status" value="1"/>
</dbReference>
<dbReference type="InterPro" id="IPR032472">
    <property type="entry name" value="ArgoL2"/>
</dbReference>
<dbReference type="PROSITE" id="PS50821">
    <property type="entry name" value="PAZ"/>
    <property type="match status" value="1"/>
</dbReference>
<comment type="caution">
    <text evidence="6">The sequence shown here is derived from an EMBL/GenBank/DDBJ whole genome shotgun (WGS) entry which is preliminary data.</text>
</comment>
<gene>
    <name evidence="6" type="ORF">P5673_017394</name>
</gene>
<dbReference type="SMART" id="SM00950">
    <property type="entry name" value="Piwi"/>
    <property type="match status" value="1"/>
</dbReference>
<keyword evidence="2" id="KW-0943">RNA-mediated gene silencing</keyword>
<dbReference type="SUPFAM" id="SSF101690">
    <property type="entry name" value="PAZ domain"/>
    <property type="match status" value="1"/>
</dbReference>
<dbReference type="InterPro" id="IPR014811">
    <property type="entry name" value="ArgoL1"/>
</dbReference>
<keyword evidence="7" id="KW-1185">Reference proteome</keyword>
<dbReference type="Pfam" id="PF08699">
    <property type="entry name" value="ArgoL1"/>
    <property type="match status" value="1"/>
</dbReference>
<reference evidence="6" key="2">
    <citation type="journal article" date="2023" name="Science">
        <title>Genomic signatures of disease resistance in endangered staghorn corals.</title>
        <authorList>
            <person name="Vollmer S.V."/>
            <person name="Selwyn J.D."/>
            <person name="Despard B.A."/>
            <person name="Roesel C.L."/>
        </authorList>
    </citation>
    <scope>NUCLEOTIDE SEQUENCE</scope>
    <source>
        <strain evidence="6">K2</strain>
    </source>
</reference>
<dbReference type="InterPro" id="IPR032474">
    <property type="entry name" value="Argonaute_N"/>
</dbReference>
<dbReference type="GO" id="GO:0031047">
    <property type="term" value="P:regulatory ncRNA-mediated gene silencing"/>
    <property type="evidence" value="ECO:0007669"/>
    <property type="project" value="UniProtKB-KW"/>
</dbReference>
<evidence type="ECO:0000256" key="1">
    <source>
        <dbReference type="ARBA" id="ARBA00008201"/>
    </source>
</evidence>
<accession>A0AAD9QEE9</accession>
<dbReference type="InterPro" id="IPR032473">
    <property type="entry name" value="Argonaute_Mid_dom"/>
</dbReference>